<evidence type="ECO:0000259" key="5">
    <source>
        <dbReference type="Pfam" id="PF00501"/>
    </source>
</evidence>
<dbReference type="Gene3D" id="3.40.50.720">
    <property type="entry name" value="NAD(P)-binding Rossmann-like Domain"/>
    <property type="match status" value="1"/>
</dbReference>
<reference evidence="7 8" key="1">
    <citation type="submission" date="2023-08" db="EMBL/GenBank/DDBJ databases">
        <authorList>
            <person name="Folkvardsen B D."/>
            <person name="Norman A."/>
        </authorList>
    </citation>
    <scope>NUCLEOTIDE SEQUENCE [LARGE SCALE GENOMIC DNA]</scope>
    <source>
        <strain evidence="7 8">Mu0102</strain>
    </source>
</reference>
<dbReference type="InterPro" id="IPR023213">
    <property type="entry name" value="CAT-like_dom_sf"/>
</dbReference>
<dbReference type="Gene3D" id="3.40.50.12780">
    <property type="entry name" value="N-terminal domain of ligase-like"/>
    <property type="match status" value="1"/>
</dbReference>
<sequence length="1365" mass="146889">MPDSQPPAPIPLSVSQQNIYRGVLQDADPTLYLIGRRYRLFPIPLPQFRVALEAAIQHNPVQLCVLEQAQAPYPHLVPLLRAVDLVQISGDDAELLVREWDSGILSRPLVRYTVQVDSSGDVVGLDMHAHHLLLDGGATGLIEADLGRNLSAGSSELPDIAAGLERLAEAHSREAEQVDAAQRRLTESVQRELAGEVATGGYPQSPPTSGGARRGVLRESVQITGSGYDAITKLAARAQVPLHVLVTAASVAVDAGRRSSTEAMVVHAIDNRFGEPALDVATCIVNSVAQSIRFPAFASVRDLVANVDRGYVKAVRRRWFREELYRRIYLTINRTPQTDALALNFLPDPCAPQLRPFLDGMPITTDIGPIEGLTVAAVQDDPQQTLTLSTWDDDHQNDRPQSRDIATLIAQVLLKMPAQWNQPVAMGVDQWFEVHTDGTCHSTDIAPSPTRPAVAAWFLDADTDIDGWRQRRRYVDPWIDWLVSSGIEPGELLVFTDDQTDKTIDLLVACHLVGCGYSVCEHTDELESRLAAVGPESGLLARLVDVSNTDLPTQPTRLRDRLQQVRKDEHLAQRIAYIMPTSGSTGSPKLVPITHGALAIFCRGARQAYGWEQHDTVLQCAPLTSDISVEEIFSAAQSGAALVRSAATRTGDLTQLGEDLTRHCVTVLDLPTAIWQLCCDEPDVLATVAASRVRQIVIGGEAVRSCAVEKWQAVRGVSDVALISSYGPTEATVVVTCLPLDGEGATAEPSYQRRLGQPLAGNTVFVAFGEVVLLGDEVSAGYVGIASPNFGTVFGIDGSPLRAFATADRVILDGKGFPVFAGRRDAVVKLAGQRVDTAEITRLIAEDPTICDVAVEPDHTRLGVWYTSLGTRDGAADPAAEQRIRKVLQAARIPGFAISAVSAIPRKPSGKVDSDRLPKTQHEDTGTASAQANGLAQLWSRHLDRDLHPESSLLAEGVGSLDLIRILPATRRYLGRHVSLLDVISADSASRLIENTDGMGMDEVTAAEIDDDLASLAPSLPYPAPGPCSENTGTVVVFGASGILGTGFARAAAELRAHGFDSELVLATTSELPDAGPWPELPRVDGVRIEHIAPQCVPELIRTTHAATVVNAIGNTNVVVPYRELRPANVEAVSNIVAACVAQGTQLVQLSTSVVSPQPATPQVVDPRAAPYPYAASKALAELIVARNAGPLAFSLVRLPRVLGEPHQLRTSADILVALADACTALRAHPAVHLTEEVTSNRSAATVILGMLSTPLGRTVTALRGTPIEYSKFLAHFGSHEYDVDRWKQHLDASDWARRNPRRWAVIDAWLTLGMRLGERSYAQYLSGHASFELQVDSVTELAAPSSRLVELVAHGCGVEPDGPF</sequence>
<dbReference type="InterPro" id="IPR042099">
    <property type="entry name" value="ANL_N_sf"/>
</dbReference>
<feature type="region of interest" description="Disordered" evidence="4">
    <location>
        <begin position="907"/>
        <end position="930"/>
    </location>
</feature>
<dbReference type="InterPro" id="IPR045851">
    <property type="entry name" value="AMP-bd_C_sf"/>
</dbReference>
<proteinExistence type="predicted"/>
<dbReference type="InterPro" id="IPR020845">
    <property type="entry name" value="AMP-binding_CS"/>
</dbReference>
<dbReference type="Pfam" id="PF00501">
    <property type="entry name" value="AMP-binding"/>
    <property type="match status" value="1"/>
</dbReference>
<feature type="compositionally biased region" description="Basic and acidic residues" evidence="4">
    <location>
        <begin position="910"/>
        <end position="925"/>
    </location>
</feature>
<dbReference type="PROSITE" id="PS00455">
    <property type="entry name" value="AMP_BINDING"/>
    <property type="match status" value="1"/>
</dbReference>
<dbReference type="SUPFAM" id="SSF52777">
    <property type="entry name" value="CoA-dependent acyltransferases"/>
    <property type="match status" value="2"/>
</dbReference>
<keyword evidence="3" id="KW-0436">Ligase</keyword>
<feature type="domain" description="Thioester reductase (TE)" evidence="6">
    <location>
        <begin position="1106"/>
        <end position="1224"/>
    </location>
</feature>
<protein>
    <submittedName>
        <fullName evidence="7">AMP-binding protein</fullName>
    </submittedName>
</protein>
<accession>A0ABM9M4M4</accession>
<dbReference type="Pfam" id="PF07993">
    <property type="entry name" value="NAD_binding_4"/>
    <property type="match status" value="1"/>
</dbReference>
<organism evidence="7 8">
    <name type="scientific">[Mycobacterium] holstebronense</name>
    <dbReference type="NCBI Taxonomy" id="3064288"/>
    <lineage>
        <taxon>Bacteria</taxon>
        <taxon>Bacillati</taxon>
        <taxon>Actinomycetota</taxon>
        <taxon>Actinomycetes</taxon>
        <taxon>Mycobacteriales</taxon>
        <taxon>Mycobacteriaceae</taxon>
        <taxon>Mycolicibacterium</taxon>
    </lineage>
</organism>
<gene>
    <name evidence="7" type="ORF">MU0102_003999</name>
</gene>
<keyword evidence="2" id="KW-0597">Phosphoprotein</keyword>
<keyword evidence="8" id="KW-1185">Reference proteome</keyword>
<evidence type="ECO:0000313" key="8">
    <source>
        <dbReference type="Proteomes" id="UP001190464"/>
    </source>
</evidence>
<dbReference type="RefSeq" id="WP_308484691.1">
    <property type="nucleotide sequence ID" value="NZ_OY726398.1"/>
</dbReference>
<keyword evidence="1" id="KW-0596">Phosphopantetheine</keyword>
<dbReference type="Proteomes" id="UP001190464">
    <property type="component" value="Chromosome"/>
</dbReference>
<dbReference type="Gene3D" id="3.30.559.30">
    <property type="entry name" value="Nonribosomal peptide synthetase, condensation domain"/>
    <property type="match status" value="1"/>
</dbReference>
<dbReference type="PANTHER" id="PTHR45527:SF1">
    <property type="entry name" value="FATTY ACID SYNTHASE"/>
    <property type="match status" value="1"/>
</dbReference>
<dbReference type="InterPro" id="IPR013120">
    <property type="entry name" value="FAR_NAD-bd"/>
</dbReference>
<dbReference type="InterPro" id="IPR000873">
    <property type="entry name" value="AMP-dep_synth/lig_dom"/>
</dbReference>
<dbReference type="PANTHER" id="PTHR45527">
    <property type="entry name" value="NONRIBOSOMAL PEPTIDE SYNTHETASE"/>
    <property type="match status" value="1"/>
</dbReference>
<evidence type="ECO:0000256" key="1">
    <source>
        <dbReference type="ARBA" id="ARBA00022450"/>
    </source>
</evidence>
<evidence type="ECO:0000259" key="6">
    <source>
        <dbReference type="Pfam" id="PF07993"/>
    </source>
</evidence>
<dbReference type="SUPFAM" id="SSF56801">
    <property type="entry name" value="Acetyl-CoA synthetase-like"/>
    <property type="match status" value="1"/>
</dbReference>
<dbReference type="EMBL" id="OY726398">
    <property type="protein sequence ID" value="CAJ1510101.1"/>
    <property type="molecule type" value="Genomic_DNA"/>
</dbReference>
<evidence type="ECO:0000313" key="7">
    <source>
        <dbReference type="EMBL" id="CAJ1510101.1"/>
    </source>
</evidence>
<name>A0ABM9M4M4_9MYCO</name>
<dbReference type="InterPro" id="IPR036291">
    <property type="entry name" value="NAD(P)-bd_dom_sf"/>
</dbReference>
<dbReference type="SUPFAM" id="SSF51735">
    <property type="entry name" value="NAD(P)-binding Rossmann-fold domains"/>
    <property type="match status" value="1"/>
</dbReference>
<feature type="domain" description="AMP-dependent synthetase/ligase" evidence="5">
    <location>
        <begin position="563"/>
        <end position="766"/>
    </location>
</feature>
<evidence type="ECO:0000256" key="3">
    <source>
        <dbReference type="ARBA" id="ARBA00022598"/>
    </source>
</evidence>
<evidence type="ECO:0000256" key="4">
    <source>
        <dbReference type="SAM" id="MobiDB-lite"/>
    </source>
</evidence>
<evidence type="ECO:0000256" key="2">
    <source>
        <dbReference type="ARBA" id="ARBA00022553"/>
    </source>
</evidence>
<dbReference type="Gene3D" id="3.30.559.10">
    <property type="entry name" value="Chloramphenicol acetyltransferase-like domain"/>
    <property type="match status" value="1"/>
</dbReference>
<dbReference type="Gene3D" id="3.30.300.30">
    <property type="match status" value="1"/>
</dbReference>